<feature type="non-terminal residue" evidence="1">
    <location>
        <position position="192"/>
    </location>
</feature>
<dbReference type="EMBL" id="JABFAE010000011">
    <property type="protein sequence ID" value="MBA0841199.1"/>
    <property type="molecule type" value="Genomic_DNA"/>
</dbReference>
<sequence>MRSFINGIPSINFPKRVNQLLTKDMVYTVMIKILGRSIGYVVLQNKVNALWKLIQPFKLMDIANGFFWPSFKILRILKEFFLKCGYVVDSISKASVIHVQKENFMGDWKKGEIQEERRGGDKGCCFMEQRLQKGSKILKVGGPILSFGSKDPGVLGRSKETHLLSGLDGGIPLQMSGLLLNRKKMEMWRALP</sequence>
<accession>A0A7J9K4I9</accession>
<dbReference type="Proteomes" id="UP000593575">
    <property type="component" value="Unassembled WGS sequence"/>
</dbReference>
<reference evidence="1 2" key="1">
    <citation type="journal article" date="2019" name="Genome Biol. Evol.">
        <title>Insights into the evolution of the New World diploid cottons (Gossypium, subgenus Houzingenia) based on genome sequencing.</title>
        <authorList>
            <person name="Grover C.E."/>
            <person name="Arick M.A. 2nd"/>
            <person name="Thrash A."/>
            <person name="Conover J.L."/>
            <person name="Sanders W.S."/>
            <person name="Peterson D.G."/>
            <person name="Frelichowski J.E."/>
            <person name="Scheffler J.A."/>
            <person name="Scheffler B.E."/>
            <person name="Wendel J.F."/>
        </authorList>
    </citation>
    <scope>NUCLEOTIDE SEQUENCE [LARGE SCALE GENOMIC DNA]</scope>
    <source>
        <strain evidence="1">6</strain>
        <tissue evidence="1">Leaf</tissue>
    </source>
</reference>
<organism evidence="1 2">
    <name type="scientific">Gossypium armourianum</name>
    <dbReference type="NCBI Taxonomy" id="34283"/>
    <lineage>
        <taxon>Eukaryota</taxon>
        <taxon>Viridiplantae</taxon>
        <taxon>Streptophyta</taxon>
        <taxon>Embryophyta</taxon>
        <taxon>Tracheophyta</taxon>
        <taxon>Spermatophyta</taxon>
        <taxon>Magnoliopsida</taxon>
        <taxon>eudicotyledons</taxon>
        <taxon>Gunneridae</taxon>
        <taxon>Pentapetalae</taxon>
        <taxon>rosids</taxon>
        <taxon>malvids</taxon>
        <taxon>Malvales</taxon>
        <taxon>Malvaceae</taxon>
        <taxon>Malvoideae</taxon>
        <taxon>Gossypium</taxon>
    </lineage>
</organism>
<evidence type="ECO:0000313" key="1">
    <source>
        <dbReference type="EMBL" id="MBA0841199.1"/>
    </source>
</evidence>
<protein>
    <submittedName>
        <fullName evidence="1">Uncharacterized protein</fullName>
    </submittedName>
</protein>
<dbReference type="AlphaFoldDB" id="A0A7J9K4I9"/>
<evidence type="ECO:0000313" key="2">
    <source>
        <dbReference type="Proteomes" id="UP000593575"/>
    </source>
</evidence>
<name>A0A7J9K4I9_9ROSI</name>
<proteinExistence type="predicted"/>
<comment type="caution">
    <text evidence="1">The sequence shown here is derived from an EMBL/GenBank/DDBJ whole genome shotgun (WGS) entry which is preliminary data.</text>
</comment>
<gene>
    <name evidence="1" type="ORF">Goarm_003704</name>
</gene>
<keyword evidence="2" id="KW-1185">Reference proteome</keyword>